<proteinExistence type="predicted"/>
<name>A0A1H0H534_9BACT</name>
<keyword evidence="1" id="KW-1133">Transmembrane helix</keyword>
<evidence type="ECO:0000313" key="3">
    <source>
        <dbReference type="Proteomes" id="UP000199134"/>
    </source>
</evidence>
<comment type="caution">
    <text evidence="2">The sequence shown here is derived from an EMBL/GenBank/DDBJ whole genome shotgun (WGS) entry which is preliminary data.</text>
</comment>
<keyword evidence="1" id="KW-0472">Membrane</keyword>
<gene>
    <name evidence="2" type="ORF">SAMN04487900_110111</name>
</gene>
<evidence type="ECO:0000313" key="2">
    <source>
        <dbReference type="EMBL" id="SDO14031.1"/>
    </source>
</evidence>
<feature type="transmembrane region" description="Helical" evidence="1">
    <location>
        <begin position="30"/>
        <end position="63"/>
    </location>
</feature>
<dbReference type="EMBL" id="FNIW01000010">
    <property type="protein sequence ID" value="SDO14031.1"/>
    <property type="molecule type" value="Genomic_DNA"/>
</dbReference>
<reference evidence="3" key="1">
    <citation type="submission" date="2016-10" db="EMBL/GenBank/DDBJ databases">
        <authorList>
            <person name="de Groot N.N."/>
        </authorList>
    </citation>
    <scope>NUCLEOTIDE SEQUENCE [LARGE SCALE GENOMIC DNA]</scope>
    <source>
        <strain evidence="3">BP1-145</strain>
    </source>
</reference>
<dbReference type="Proteomes" id="UP000199134">
    <property type="component" value="Unassembled WGS sequence"/>
</dbReference>
<dbReference type="AlphaFoldDB" id="A0A1H0H534"/>
<evidence type="ECO:0000256" key="1">
    <source>
        <dbReference type="SAM" id="Phobius"/>
    </source>
</evidence>
<protein>
    <submittedName>
        <fullName evidence="2">Uncharacterized protein</fullName>
    </submittedName>
</protein>
<keyword evidence="1" id="KW-0812">Transmembrane</keyword>
<organism evidence="2 3">
    <name type="scientific">Prevotella communis</name>
    <dbReference type="NCBI Taxonomy" id="2913614"/>
    <lineage>
        <taxon>Bacteria</taxon>
        <taxon>Pseudomonadati</taxon>
        <taxon>Bacteroidota</taxon>
        <taxon>Bacteroidia</taxon>
        <taxon>Bacteroidales</taxon>
        <taxon>Prevotellaceae</taxon>
        <taxon>Prevotella</taxon>
    </lineage>
</organism>
<sequence length="73" mass="8121">MKKVMNELWQLWKKSVQWDSKTMKQKAISVWFSVSFVLLGISGGSLLAVSLAVVNLGAAAYSVVKYVPMNVEE</sequence>
<accession>A0A1H0H534</accession>